<comment type="similarity">
    <text evidence="4">Belongs to the protein kinase superfamily.</text>
</comment>
<dbReference type="PROSITE" id="PS00107">
    <property type="entry name" value="PROTEIN_KINASE_ATP"/>
    <property type="match status" value="1"/>
</dbReference>
<dbReference type="InterPro" id="IPR008271">
    <property type="entry name" value="Ser/Thr_kinase_AS"/>
</dbReference>
<keyword evidence="2 3" id="KW-0067">ATP-binding</keyword>
<proteinExistence type="inferred from homology"/>
<feature type="binding site" evidence="3">
    <location>
        <position position="111"/>
    </location>
    <ligand>
        <name>ATP</name>
        <dbReference type="ChEBI" id="CHEBI:30616"/>
    </ligand>
</feature>
<organism evidence="7 8">
    <name type="scientific">Seminavis robusta</name>
    <dbReference type="NCBI Taxonomy" id="568900"/>
    <lineage>
        <taxon>Eukaryota</taxon>
        <taxon>Sar</taxon>
        <taxon>Stramenopiles</taxon>
        <taxon>Ochrophyta</taxon>
        <taxon>Bacillariophyta</taxon>
        <taxon>Bacillariophyceae</taxon>
        <taxon>Bacillariophycidae</taxon>
        <taxon>Naviculales</taxon>
        <taxon>Naviculaceae</taxon>
        <taxon>Seminavis</taxon>
    </lineage>
</organism>
<feature type="compositionally biased region" description="Basic and acidic residues" evidence="5">
    <location>
        <begin position="404"/>
        <end position="413"/>
    </location>
</feature>
<dbReference type="InterPro" id="IPR011009">
    <property type="entry name" value="Kinase-like_dom_sf"/>
</dbReference>
<keyword evidence="7" id="KW-0418">Kinase</keyword>
<dbReference type="CDD" id="cd05117">
    <property type="entry name" value="STKc_CAMK"/>
    <property type="match status" value="1"/>
</dbReference>
<feature type="domain" description="Protein kinase" evidence="6">
    <location>
        <begin position="82"/>
        <end position="343"/>
    </location>
</feature>
<evidence type="ECO:0000256" key="5">
    <source>
        <dbReference type="SAM" id="MobiDB-lite"/>
    </source>
</evidence>
<dbReference type="SMART" id="SM00220">
    <property type="entry name" value="S_TKc"/>
    <property type="match status" value="1"/>
</dbReference>
<dbReference type="GO" id="GO:0004674">
    <property type="term" value="F:protein serine/threonine kinase activity"/>
    <property type="evidence" value="ECO:0007669"/>
    <property type="project" value="UniProtKB-KW"/>
</dbReference>
<dbReference type="OrthoDB" id="40902at2759"/>
<evidence type="ECO:0000256" key="1">
    <source>
        <dbReference type="ARBA" id="ARBA00022741"/>
    </source>
</evidence>
<keyword evidence="1 3" id="KW-0547">Nucleotide-binding</keyword>
<accession>A0A9N8HTQ7</accession>
<evidence type="ECO:0000256" key="3">
    <source>
        <dbReference type="PROSITE-ProRule" id="PRU10141"/>
    </source>
</evidence>
<protein>
    <submittedName>
        <fullName evidence="7">MAP kinase-activated protein kinase 2</fullName>
    </submittedName>
</protein>
<dbReference type="PANTHER" id="PTHR24347">
    <property type="entry name" value="SERINE/THREONINE-PROTEIN KINASE"/>
    <property type="match status" value="1"/>
</dbReference>
<dbReference type="PROSITE" id="PS00108">
    <property type="entry name" value="PROTEIN_KINASE_ST"/>
    <property type="match status" value="1"/>
</dbReference>
<sequence>MASDMRESLRLPFELEGGATGKSIFEDLEGSSSSTMVDTNVVSTLKPIQDEFLEYVKGQDSLSQLSFSVNDSASNKTFEEVYDMGSVLGEGGFAFVYQCQHLQNNHTYAVKECLKKETTKGDEIKDEIAALRRVKESPHFVRLLDVFDEPDRTFLVMEEMKGGDLLDKLGEIEVYEEWEARKVARTLLEAVAYCHKRKIAHRDIKPENILLPRADDITVIKLADFGCAKRWKDPKEMVTLCGSPQYVAPEVVGDARPEGEGYSCQCDLWSVGVVLYIILGGYAPFESEDEHELLDMICTADYEFHEDYWHDVEDYPKDLIESLLVVNPKKRATARQALQSSWLRRRDGDWIKEMDESSSHSSTFDMWLEKRNSAQASLNGSTHTSLSLSPKPAKQTLSSLMDNNNKDSADNHESTGSLGNNWFDDASEHERSFAGEMQDSSTANAFNLGDECAE</sequence>
<evidence type="ECO:0000256" key="2">
    <source>
        <dbReference type="ARBA" id="ARBA00022840"/>
    </source>
</evidence>
<dbReference type="AlphaFoldDB" id="A0A9N8HTQ7"/>
<evidence type="ECO:0000256" key="4">
    <source>
        <dbReference type="RuleBase" id="RU000304"/>
    </source>
</evidence>
<dbReference type="GO" id="GO:0005524">
    <property type="term" value="F:ATP binding"/>
    <property type="evidence" value="ECO:0007669"/>
    <property type="project" value="UniProtKB-UniRule"/>
</dbReference>
<keyword evidence="7" id="KW-0808">Transferase</keyword>
<dbReference type="PROSITE" id="PS50011">
    <property type="entry name" value="PROTEIN_KINASE_DOM"/>
    <property type="match status" value="1"/>
</dbReference>
<evidence type="ECO:0000259" key="6">
    <source>
        <dbReference type="PROSITE" id="PS50011"/>
    </source>
</evidence>
<dbReference type="EMBL" id="CAICTM010001300">
    <property type="protein sequence ID" value="CAB9522433.1"/>
    <property type="molecule type" value="Genomic_DNA"/>
</dbReference>
<dbReference type="InterPro" id="IPR000719">
    <property type="entry name" value="Prot_kinase_dom"/>
</dbReference>
<dbReference type="Pfam" id="PF00069">
    <property type="entry name" value="Pkinase"/>
    <property type="match status" value="1"/>
</dbReference>
<keyword evidence="8" id="KW-1185">Reference proteome</keyword>
<name>A0A9N8HTQ7_9STRA</name>
<evidence type="ECO:0000313" key="8">
    <source>
        <dbReference type="Proteomes" id="UP001153069"/>
    </source>
</evidence>
<dbReference type="Gene3D" id="1.10.510.10">
    <property type="entry name" value="Transferase(Phosphotransferase) domain 1"/>
    <property type="match status" value="1"/>
</dbReference>
<reference evidence="7" key="1">
    <citation type="submission" date="2020-06" db="EMBL/GenBank/DDBJ databases">
        <authorList>
            <consortium name="Plant Systems Biology data submission"/>
        </authorList>
    </citation>
    <scope>NUCLEOTIDE SEQUENCE</scope>
    <source>
        <strain evidence="7">D6</strain>
    </source>
</reference>
<gene>
    <name evidence="7" type="ORF">SEMRO_1302_G260910.1</name>
</gene>
<dbReference type="InterPro" id="IPR017441">
    <property type="entry name" value="Protein_kinase_ATP_BS"/>
</dbReference>
<comment type="caution">
    <text evidence="7">The sequence shown here is derived from an EMBL/GenBank/DDBJ whole genome shotgun (WGS) entry which is preliminary data.</text>
</comment>
<dbReference type="SUPFAM" id="SSF56112">
    <property type="entry name" value="Protein kinase-like (PK-like)"/>
    <property type="match status" value="1"/>
</dbReference>
<evidence type="ECO:0000313" key="7">
    <source>
        <dbReference type="EMBL" id="CAB9522433.1"/>
    </source>
</evidence>
<feature type="compositionally biased region" description="Polar residues" evidence="5">
    <location>
        <begin position="378"/>
        <end position="388"/>
    </location>
</feature>
<dbReference type="Proteomes" id="UP001153069">
    <property type="component" value="Unassembled WGS sequence"/>
</dbReference>
<keyword evidence="4" id="KW-0723">Serine/threonine-protein kinase</keyword>
<dbReference type="FunFam" id="1.10.510.10:FF:000571">
    <property type="entry name" value="Maternal embryonic leucine zipper kinase"/>
    <property type="match status" value="1"/>
</dbReference>
<feature type="region of interest" description="Disordered" evidence="5">
    <location>
        <begin position="378"/>
        <end position="454"/>
    </location>
</feature>